<gene>
    <name evidence="2" type="ORF">HNQ80_004346</name>
</gene>
<sequence>MNSVVEQRVNLSIDRTPELIAAEINSIKNQTKKMVLYNSIEIGRRLTEAKAMVAHGEWGEWLEKSVDYSKSTANNLMRIFEEYGADQITLLESNSKFQALGNLSYTQAVALLGVPEEEREQFVVEHDLDRLSTRELQKVIKEREEALKIANEKAEEARKLLDEKEKIEAEHRTTERVLRETQNDVKALQEALKNEREKSKLEIEKLQSSMAEQQRKLEEAQDSGDDEEVTRLQASLKELEKELDRSNEKILELERQIKEKPIEVNAETIVEKIPEEIEKELQELREKVNQKAGNSEPVVKFSIYFSELVSKFKDLLGALEEIQEPESKEKYKNAVLGLVNKMAERL</sequence>
<dbReference type="Pfam" id="PF11300">
    <property type="entry name" value="DUF3102"/>
    <property type="match status" value="1"/>
</dbReference>
<name>A0A841KWY6_9FIRM</name>
<reference evidence="2 3" key="1">
    <citation type="submission" date="2020-08" db="EMBL/GenBank/DDBJ databases">
        <title>Genomic Encyclopedia of Type Strains, Phase IV (KMG-IV): sequencing the most valuable type-strain genomes for metagenomic binning, comparative biology and taxonomic classification.</title>
        <authorList>
            <person name="Goeker M."/>
        </authorList>
    </citation>
    <scope>NUCLEOTIDE SEQUENCE [LARGE SCALE GENOMIC DNA]</scope>
    <source>
        <strain evidence="2 3">DSM 103526</strain>
    </source>
</reference>
<keyword evidence="3" id="KW-1185">Reference proteome</keyword>
<dbReference type="RefSeq" id="WP_207727140.1">
    <property type="nucleotide sequence ID" value="NZ_JACHEN010000034.1"/>
</dbReference>
<accession>A0A841KWY6</accession>
<comment type="caution">
    <text evidence="2">The sequence shown here is derived from an EMBL/GenBank/DDBJ whole genome shotgun (WGS) entry which is preliminary data.</text>
</comment>
<feature type="region of interest" description="Disordered" evidence="1">
    <location>
        <begin position="207"/>
        <end position="229"/>
    </location>
</feature>
<dbReference type="AlphaFoldDB" id="A0A841KWY6"/>
<organism evidence="2 3">
    <name type="scientific">Anaerosolibacter carboniphilus</name>
    <dbReference type="NCBI Taxonomy" id="1417629"/>
    <lineage>
        <taxon>Bacteria</taxon>
        <taxon>Bacillati</taxon>
        <taxon>Bacillota</taxon>
        <taxon>Clostridia</taxon>
        <taxon>Peptostreptococcales</taxon>
        <taxon>Thermotaleaceae</taxon>
        <taxon>Anaerosolibacter</taxon>
    </lineage>
</organism>
<dbReference type="EMBL" id="JACHEN010000034">
    <property type="protein sequence ID" value="MBB6218206.1"/>
    <property type="molecule type" value="Genomic_DNA"/>
</dbReference>
<dbReference type="Proteomes" id="UP000579281">
    <property type="component" value="Unassembled WGS sequence"/>
</dbReference>
<dbReference type="InterPro" id="IPR021451">
    <property type="entry name" value="DUF3102"/>
</dbReference>
<protein>
    <submittedName>
        <fullName evidence="2">Chromosome segregation ATPase</fullName>
    </submittedName>
</protein>
<evidence type="ECO:0000313" key="2">
    <source>
        <dbReference type="EMBL" id="MBB6218206.1"/>
    </source>
</evidence>
<evidence type="ECO:0000313" key="3">
    <source>
        <dbReference type="Proteomes" id="UP000579281"/>
    </source>
</evidence>
<evidence type="ECO:0000256" key="1">
    <source>
        <dbReference type="SAM" id="MobiDB-lite"/>
    </source>
</evidence>
<proteinExistence type="predicted"/>